<reference evidence="3" key="1">
    <citation type="submission" date="2013-06" db="EMBL/GenBank/DDBJ databases">
        <authorList>
            <person name="Zhao Q."/>
        </authorList>
    </citation>
    <scope>NUCLEOTIDE SEQUENCE</scope>
    <source>
        <strain evidence="3">cv. W1943</strain>
    </source>
</reference>
<feature type="region of interest" description="Disordered" evidence="1">
    <location>
        <begin position="1"/>
        <end position="47"/>
    </location>
</feature>
<dbReference type="HOGENOM" id="CLU_2150021_0_0_1"/>
<dbReference type="Proteomes" id="UP000008022">
    <property type="component" value="Unassembled WGS sequence"/>
</dbReference>
<proteinExistence type="predicted"/>
<accession>A0A0E0QF79</accession>
<dbReference type="Gramene" id="ORUFI08G05600.1">
    <property type="protein sequence ID" value="ORUFI08G05600.1"/>
    <property type="gene ID" value="ORUFI08G05600"/>
</dbReference>
<evidence type="ECO:0000313" key="3">
    <source>
        <dbReference type="Proteomes" id="UP000008022"/>
    </source>
</evidence>
<dbReference type="AlphaFoldDB" id="A0A0E0QF79"/>
<reference evidence="2" key="2">
    <citation type="submission" date="2015-06" db="UniProtKB">
        <authorList>
            <consortium name="EnsemblPlants"/>
        </authorList>
    </citation>
    <scope>IDENTIFICATION</scope>
</reference>
<evidence type="ECO:0000313" key="2">
    <source>
        <dbReference type="EnsemblPlants" id="ORUFI08G05600.1"/>
    </source>
</evidence>
<protein>
    <submittedName>
        <fullName evidence="2">Uncharacterized protein</fullName>
    </submittedName>
</protein>
<feature type="compositionally biased region" description="Low complexity" evidence="1">
    <location>
        <begin position="17"/>
        <end position="26"/>
    </location>
</feature>
<evidence type="ECO:0000256" key="1">
    <source>
        <dbReference type="SAM" id="MobiDB-lite"/>
    </source>
</evidence>
<dbReference type="EnsemblPlants" id="ORUFI08G05600.1">
    <property type="protein sequence ID" value="ORUFI08G05600.1"/>
    <property type="gene ID" value="ORUFI08G05600"/>
</dbReference>
<sequence length="112" mass="12245">MSTAAAGRKKKGGTPEASDAAAAAPARLEKAFGDDGSPLQSWRPRCRPHEDDDFLEADDFEVFTVEELLAEDEIIEELLAEEFRAAATTQIHASQRYFVEIPLSKLGQHIGS</sequence>
<organism evidence="2 3">
    <name type="scientific">Oryza rufipogon</name>
    <name type="common">Brownbeard rice</name>
    <name type="synonym">Asian wild rice</name>
    <dbReference type="NCBI Taxonomy" id="4529"/>
    <lineage>
        <taxon>Eukaryota</taxon>
        <taxon>Viridiplantae</taxon>
        <taxon>Streptophyta</taxon>
        <taxon>Embryophyta</taxon>
        <taxon>Tracheophyta</taxon>
        <taxon>Spermatophyta</taxon>
        <taxon>Magnoliopsida</taxon>
        <taxon>Liliopsida</taxon>
        <taxon>Poales</taxon>
        <taxon>Poaceae</taxon>
        <taxon>BOP clade</taxon>
        <taxon>Oryzoideae</taxon>
        <taxon>Oryzeae</taxon>
        <taxon>Oryzinae</taxon>
        <taxon>Oryza</taxon>
    </lineage>
</organism>
<keyword evidence="3" id="KW-1185">Reference proteome</keyword>
<name>A0A0E0QF79_ORYRU</name>